<gene>
    <name evidence="1" type="ORF">SAMN05444682_112166</name>
</gene>
<dbReference type="EMBL" id="FOQO01000012">
    <property type="protein sequence ID" value="SFJ69956.1"/>
    <property type="molecule type" value="Genomic_DNA"/>
</dbReference>
<dbReference type="InterPro" id="IPR046233">
    <property type="entry name" value="DUF6266"/>
</dbReference>
<dbReference type="Pfam" id="PF19781">
    <property type="entry name" value="DUF6266"/>
    <property type="match status" value="1"/>
</dbReference>
<name>A0A1I3TK04_9SPHI</name>
<organism evidence="1 2">
    <name type="scientific">Parapedobacter indicus</name>
    <dbReference type="NCBI Taxonomy" id="1477437"/>
    <lineage>
        <taxon>Bacteria</taxon>
        <taxon>Pseudomonadati</taxon>
        <taxon>Bacteroidota</taxon>
        <taxon>Sphingobacteriia</taxon>
        <taxon>Sphingobacteriales</taxon>
        <taxon>Sphingobacteriaceae</taxon>
        <taxon>Parapedobacter</taxon>
    </lineage>
</organism>
<accession>A0A1I3TK04</accession>
<dbReference type="AlphaFoldDB" id="A0A1I3TK04"/>
<sequence length="229" mass="25266">MGSFNRGVHGGFSGKIGNVVGAHWRGIDYMRSLPRVSKGRPVTEEQMQHRVRFAAAVAFAKPISFVFDAGYGKLAKRKLTGYNLAVRQIYKKALVGEYPDISVDPTLVRISAGDLVRPHNPAMEALPGQVLRVSWKDKTQKRKKMDHSDLAIVVAYSPAKAEYQYDIGGAKRLDEELMLELPDYFAGDEVHVYLGMVSKTGGIACNSLYLGTVVVDENPATEPEEEPEP</sequence>
<dbReference type="STRING" id="1477437.SAMN05444682_112166"/>
<dbReference type="RefSeq" id="WP_143072991.1">
    <property type="nucleotide sequence ID" value="NZ_FOQO01000012.1"/>
</dbReference>
<keyword evidence="2" id="KW-1185">Reference proteome</keyword>
<protein>
    <submittedName>
        <fullName evidence="1">Uncharacterized protein</fullName>
    </submittedName>
</protein>
<evidence type="ECO:0000313" key="1">
    <source>
        <dbReference type="EMBL" id="SFJ69956.1"/>
    </source>
</evidence>
<reference evidence="1 2" key="1">
    <citation type="submission" date="2016-10" db="EMBL/GenBank/DDBJ databases">
        <authorList>
            <person name="de Groot N.N."/>
        </authorList>
    </citation>
    <scope>NUCLEOTIDE SEQUENCE [LARGE SCALE GENOMIC DNA]</scope>
    <source>
        <strain evidence="1 2">RK1</strain>
    </source>
</reference>
<evidence type="ECO:0000313" key="2">
    <source>
        <dbReference type="Proteomes" id="UP000198670"/>
    </source>
</evidence>
<proteinExistence type="predicted"/>
<dbReference type="OrthoDB" id="665435at2"/>
<dbReference type="Proteomes" id="UP000198670">
    <property type="component" value="Unassembled WGS sequence"/>
</dbReference>